<dbReference type="AlphaFoldDB" id="A0A6L2KEE7"/>
<gene>
    <name evidence="1" type="ORF">Tci_019055</name>
</gene>
<evidence type="ECO:0008006" key="2">
    <source>
        <dbReference type="Google" id="ProtNLM"/>
    </source>
</evidence>
<sequence>MEKEELIVHLAVVREAVFRGRLYLIRKQMPVYFVSHALKGPEVNYTPVEKLERYVESYLVEEMVVMVKDCNFVSKVQE</sequence>
<evidence type="ECO:0000313" key="1">
    <source>
        <dbReference type="EMBL" id="GEU47077.1"/>
    </source>
</evidence>
<proteinExistence type="predicted"/>
<accession>A0A6L2KEE7</accession>
<reference evidence="1" key="1">
    <citation type="journal article" date="2019" name="Sci. Rep.">
        <title>Draft genome of Tanacetum cinerariifolium, the natural source of mosquito coil.</title>
        <authorList>
            <person name="Yamashiro T."/>
            <person name="Shiraishi A."/>
            <person name="Satake H."/>
            <person name="Nakayama K."/>
        </authorList>
    </citation>
    <scope>NUCLEOTIDE SEQUENCE</scope>
</reference>
<comment type="caution">
    <text evidence="1">The sequence shown here is derived from an EMBL/GenBank/DDBJ whole genome shotgun (WGS) entry which is preliminary data.</text>
</comment>
<dbReference type="EMBL" id="BKCJ010002218">
    <property type="protein sequence ID" value="GEU47077.1"/>
    <property type="molecule type" value="Genomic_DNA"/>
</dbReference>
<protein>
    <recommendedName>
        <fullName evidence="2">Reverse transcriptase domain-containing protein</fullName>
    </recommendedName>
</protein>
<name>A0A6L2KEE7_TANCI</name>
<organism evidence="1">
    <name type="scientific">Tanacetum cinerariifolium</name>
    <name type="common">Dalmatian daisy</name>
    <name type="synonym">Chrysanthemum cinerariifolium</name>
    <dbReference type="NCBI Taxonomy" id="118510"/>
    <lineage>
        <taxon>Eukaryota</taxon>
        <taxon>Viridiplantae</taxon>
        <taxon>Streptophyta</taxon>
        <taxon>Embryophyta</taxon>
        <taxon>Tracheophyta</taxon>
        <taxon>Spermatophyta</taxon>
        <taxon>Magnoliopsida</taxon>
        <taxon>eudicotyledons</taxon>
        <taxon>Gunneridae</taxon>
        <taxon>Pentapetalae</taxon>
        <taxon>asterids</taxon>
        <taxon>campanulids</taxon>
        <taxon>Asterales</taxon>
        <taxon>Asteraceae</taxon>
        <taxon>Asteroideae</taxon>
        <taxon>Anthemideae</taxon>
        <taxon>Anthemidinae</taxon>
        <taxon>Tanacetum</taxon>
    </lineage>
</organism>